<dbReference type="Proteomes" id="UP000007174">
    <property type="component" value="Unassembled WGS sequence"/>
</dbReference>
<proteinExistence type="predicted"/>
<organism evidence="1 2">
    <name type="scientific">Colletotrichum higginsianum (strain IMI 349063)</name>
    <name type="common">Crucifer anthracnose fungus</name>
    <dbReference type="NCBI Taxonomy" id="759273"/>
    <lineage>
        <taxon>Eukaryota</taxon>
        <taxon>Fungi</taxon>
        <taxon>Dikarya</taxon>
        <taxon>Ascomycota</taxon>
        <taxon>Pezizomycotina</taxon>
        <taxon>Sordariomycetes</taxon>
        <taxon>Hypocreomycetidae</taxon>
        <taxon>Glomerellales</taxon>
        <taxon>Glomerellaceae</taxon>
        <taxon>Colletotrichum</taxon>
        <taxon>Colletotrichum destructivum species complex</taxon>
    </lineage>
</organism>
<sequence length="83" mass="9307">MLLVRRWRASETQIQAAWLMDDSTMPLMATRTQVNMATMTTSKSIPPLSCGTTCLSNLPKMMPRTMAPVMQTATSLYSSFHHL</sequence>
<dbReference type="AlphaFoldDB" id="H1VS53"/>
<evidence type="ECO:0000313" key="2">
    <source>
        <dbReference type="Proteomes" id="UP000007174"/>
    </source>
</evidence>
<gene>
    <name evidence="1" type="ORF">CH063_12871</name>
</gene>
<dbReference type="HOGENOM" id="CLU_2542460_0_0_1"/>
<name>H1VS53_COLHI</name>
<evidence type="ECO:0000313" key="1">
    <source>
        <dbReference type="EMBL" id="CCF43060.1"/>
    </source>
</evidence>
<accession>H1VS53</accession>
<protein>
    <submittedName>
        <fullName evidence="1">Uncharacterized protein</fullName>
    </submittedName>
</protein>
<reference evidence="2" key="1">
    <citation type="journal article" date="2012" name="Nat. Genet.">
        <title>Lifestyle transitions in plant pathogenic Colletotrichum fungi deciphered by genome and transcriptome analyses.</title>
        <authorList>
            <person name="O'Connell R.J."/>
            <person name="Thon M.R."/>
            <person name="Hacquard S."/>
            <person name="Amyotte S.G."/>
            <person name="Kleemann J."/>
            <person name="Torres M.F."/>
            <person name="Damm U."/>
            <person name="Buiate E.A."/>
            <person name="Epstein L."/>
            <person name="Alkan N."/>
            <person name="Altmueller J."/>
            <person name="Alvarado-Balderrama L."/>
            <person name="Bauser C.A."/>
            <person name="Becker C."/>
            <person name="Birren B.W."/>
            <person name="Chen Z."/>
            <person name="Choi J."/>
            <person name="Crouch J.A."/>
            <person name="Duvick J.P."/>
            <person name="Farman M.A."/>
            <person name="Gan P."/>
            <person name="Heiman D."/>
            <person name="Henrissat B."/>
            <person name="Howard R.J."/>
            <person name="Kabbage M."/>
            <person name="Koch C."/>
            <person name="Kracher B."/>
            <person name="Kubo Y."/>
            <person name="Law A.D."/>
            <person name="Lebrun M.-H."/>
            <person name="Lee Y.-H."/>
            <person name="Miyara I."/>
            <person name="Moore N."/>
            <person name="Neumann U."/>
            <person name="Nordstroem K."/>
            <person name="Panaccione D.G."/>
            <person name="Panstruga R."/>
            <person name="Place M."/>
            <person name="Proctor R.H."/>
            <person name="Prusky D."/>
            <person name="Rech G."/>
            <person name="Reinhardt R."/>
            <person name="Rollins J.A."/>
            <person name="Rounsley S."/>
            <person name="Schardl C.L."/>
            <person name="Schwartz D.C."/>
            <person name="Shenoy N."/>
            <person name="Shirasu K."/>
            <person name="Sikhakolli U.R."/>
            <person name="Stueber K."/>
            <person name="Sukno S.A."/>
            <person name="Sweigard J.A."/>
            <person name="Takano Y."/>
            <person name="Takahara H."/>
            <person name="Trail F."/>
            <person name="van der Does H.C."/>
            <person name="Voll L.M."/>
            <person name="Will I."/>
            <person name="Young S."/>
            <person name="Zeng Q."/>
            <person name="Zhang J."/>
            <person name="Zhou S."/>
            <person name="Dickman M.B."/>
            <person name="Schulze-Lefert P."/>
            <person name="Ver Loren van Themaat E."/>
            <person name="Ma L.-J."/>
            <person name="Vaillancourt L.J."/>
        </authorList>
    </citation>
    <scope>NUCLEOTIDE SEQUENCE [LARGE SCALE GENOMIC DNA]</scope>
    <source>
        <strain evidence="2">IMI 349063</strain>
    </source>
</reference>
<dbReference type="EMBL" id="CACQ02005828">
    <property type="protein sequence ID" value="CCF43060.1"/>
    <property type="molecule type" value="Genomic_DNA"/>
</dbReference>